<protein>
    <submittedName>
        <fullName evidence="1">Uncharacterized protein</fullName>
    </submittedName>
</protein>
<evidence type="ECO:0000313" key="2">
    <source>
        <dbReference type="Proteomes" id="UP000412311"/>
    </source>
</evidence>
<dbReference type="AlphaFoldDB" id="A0A5E7VTR4"/>
<dbReference type="EMBL" id="CABVJG010000031">
    <property type="protein sequence ID" value="VVQ25857.1"/>
    <property type="molecule type" value="Genomic_DNA"/>
</dbReference>
<sequence length="51" mass="5574">MDSVMHVQVGEAGKVDSVGPLSLWERARVRAAIPLTRHKSAKSATIRPLHI</sequence>
<dbReference type="Proteomes" id="UP000412311">
    <property type="component" value="Unassembled WGS sequence"/>
</dbReference>
<accession>A0A5E7VTR4</accession>
<gene>
    <name evidence="1" type="ORF">PS925_05971</name>
</gene>
<reference evidence="1 2" key="1">
    <citation type="submission" date="2019-09" db="EMBL/GenBank/DDBJ databases">
        <authorList>
            <person name="Chandra G."/>
            <person name="Truman W A."/>
        </authorList>
    </citation>
    <scope>NUCLEOTIDE SEQUENCE [LARGE SCALE GENOMIC DNA]</scope>
    <source>
        <strain evidence="1">PS925</strain>
    </source>
</reference>
<proteinExistence type="predicted"/>
<evidence type="ECO:0000313" key="1">
    <source>
        <dbReference type="EMBL" id="VVQ25857.1"/>
    </source>
</evidence>
<organism evidence="1 2">
    <name type="scientific">Pseudomonas fluorescens</name>
    <dbReference type="NCBI Taxonomy" id="294"/>
    <lineage>
        <taxon>Bacteria</taxon>
        <taxon>Pseudomonadati</taxon>
        <taxon>Pseudomonadota</taxon>
        <taxon>Gammaproteobacteria</taxon>
        <taxon>Pseudomonadales</taxon>
        <taxon>Pseudomonadaceae</taxon>
        <taxon>Pseudomonas</taxon>
    </lineage>
</organism>
<name>A0A5E7VTR4_PSEFL</name>